<evidence type="ECO:0000256" key="5">
    <source>
        <dbReference type="SAM" id="MobiDB-lite"/>
    </source>
</evidence>
<keyword evidence="8" id="KW-1185">Reference proteome</keyword>
<evidence type="ECO:0000313" key="7">
    <source>
        <dbReference type="EMBL" id="KAF7190299.1"/>
    </source>
</evidence>
<keyword evidence="3" id="KW-0274">FAD</keyword>
<dbReference type="InterPro" id="IPR006094">
    <property type="entry name" value="Oxid_FAD_bind_N"/>
</dbReference>
<evidence type="ECO:0000256" key="2">
    <source>
        <dbReference type="ARBA" id="ARBA00022630"/>
    </source>
</evidence>
<evidence type="ECO:0000259" key="6">
    <source>
        <dbReference type="PROSITE" id="PS51387"/>
    </source>
</evidence>
<dbReference type="InterPro" id="IPR016171">
    <property type="entry name" value="Vanillyl_alc_oxidase_C-sub2"/>
</dbReference>
<dbReference type="Gene3D" id="3.30.43.10">
    <property type="entry name" value="Uridine Diphospho-n-acetylenolpyruvylglucosamine Reductase, domain 2"/>
    <property type="match status" value="1"/>
</dbReference>
<keyword evidence="2" id="KW-0285">Flavoprotein</keyword>
<dbReference type="GO" id="GO:0008720">
    <property type="term" value="F:D-lactate dehydrogenase (NAD+) activity"/>
    <property type="evidence" value="ECO:0007669"/>
    <property type="project" value="TreeGrafter"/>
</dbReference>
<dbReference type="InterPro" id="IPR036318">
    <property type="entry name" value="FAD-bd_PCMH-like_sf"/>
</dbReference>
<dbReference type="SUPFAM" id="SSF55103">
    <property type="entry name" value="FAD-linked oxidases, C-terminal domain"/>
    <property type="match status" value="1"/>
</dbReference>
<dbReference type="InterPro" id="IPR016169">
    <property type="entry name" value="FAD-bd_PCMH_sub2"/>
</dbReference>
<dbReference type="Gene3D" id="3.30.465.10">
    <property type="match status" value="1"/>
</dbReference>
<protein>
    <submittedName>
        <fullName evidence="7">Vanillyl-alcohol oxidase</fullName>
    </submittedName>
</protein>
<dbReference type="InterPro" id="IPR016170">
    <property type="entry name" value="Cytok_DH_C_sf"/>
</dbReference>
<dbReference type="InterPro" id="IPR016167">
    <property type="entry name" value="FAD-bd_PCMH_sub1"/>
</dbReference>
<evidence type="ECO:0000313" key="8">
    <source>
        <dbReference type="Proteomes" id="UP000660729"/>
    </source>
</evidence>
<dbReference type="PROSITE" id="PS51387">
    <property type="entry name" value="FAD_PCMH"/>
    <property type="match status" value="1"/>
</dbReference>
<evidence type="ECO:0000256" key="3">
    <source>
        <dbReference type="ARBA" id="ARBA00022827"/>
    </source>
</evidence>
<dbReference type="Pfam" id="PF02913">
    <property type="entry name" value="FAD-oxidase_C"/>
    <property type="match status" value="1"/>
</dbReference>
<dbReference type="Gene3D" id="3.40.462.10">
    <property type="entry name" value="FAD-linked oxidases, C-terminal domain"/>
    <property type="match status" value="1"/>
</dbReference>
<dbReference type="PANTHER" id="PTHR11748:SF114">
    <property type="entry name" value="ARYL-ALCOHOL OXIDASE VANILLYL-ALCOHOL OXIDASE (AFU_ORTHOLOGUE AFUA_3G09500)-RELATED"/>
    <property type="match status" value="1"/>
</dbReference>
<dbReference type="GO" id="GO:1903457">
    <property type="term" value="P:lactate catabolic process"/>
    <property type="evidence" value="ECO:0007669"/>
    <property type="project" value="TreeGrafter"/>
</dbReference>
<organism evidence="7 8">
    <name type="scientific">Pseudocercospora fuligena</name>
    <dbReference type="NCBI Taxonomy" id="685502"/>
    <lineage>
        <taxon>Eukaryota</taxon>
        <taxon>Fungi</taxon>
        <taxon>Dikarya</taxon>
        <taxon>Ascomycota</taxon>
        <taxon>Pezizomycotina</taxon>
        <taxon>Dothideomycetes</taxon>
        <taxon>Dothideomycetidae</taxon>
        <taxon>Mycosphaerellales</taxon>
        <taxon>Mycosphaerellaceae</taxon>
        <taxon>Pseudocercospora</taxon>
    </lineage>
</organism>
<feature type="domain" description="FAD-binding PCMH-type" evidence="6">
    <location>
        <begin position="91"/>
        <end position="294"/>
    </location>
</feature>
<feature type="region of interest" description="Disordered" evidence="5">
    <location>
        <begin position="1"/>
        <end position="32"/>
    </location>
</feature>
<evidence type="ECO:0000256" key="4">
    <source>
        <dbReference type="ARBA" id="ARBA00023002"/>
    </source>
</evidence>
<name>A0A8H6REW8_9PEZI</name>
<sequence length="591" mass="65791">MSSFTPDQTVGGSTEPGAYRALEGASPHQNVKPQVLPPDTDAAKFQEYVQRSAGIVGPDNITIITEASELDRYDYLNPAKASDMFYMCDKDYFVCSAVIAPRGVDDVQAIVKLANEYDIPLWPFSVGRNLGYGGAAPRVPGSVGIDMGRNMNKILKVDVEGAYALVEPGVTFFDLHQYLVDNNLRDRLWCDVPDLGGGSILGNTIERGVGYTPYGDHWMMHCGMEVILPNGELLRTGMGAMPNPKADTSKPLHEQEPNESWQLFNYGFGPYNDGSFSQSSLGICTKMGIWLMTNPGGYQSYLITFPKEENLHQICEIIRPLRVGMILQNVPTLRNITIDAAVMGTKKDYFPHKRPDEPLNDAELDELAAKHGLGRWNFYGAVYGPPPIQEAMLGVIKSAFLQVPGSKFFFPQDVPNNVVAQVRHNTLQGIPSISELTWVDWLPNGSHVGFSPIAPVTGKDAEKQYAMTRRLNNKYGFDFIGTFIIGMREMHHIVEVVFDRNDPDSRRRAHLCVKEMIDEAAANGWGEYRTHLAIMDQVAGTYNFNNGINMKLNETIKDAVDPKGILAPGKNGVWPKRYRNEIERWKVPLPN</sequence>
<accession>A0A8H6REW8</accession>
<dbReference type="GO" id="GO:0071949">
    <property type="term" value="F:FAD binding"/>
    <property type="evidence" value="ECO:0007669"/>
    <property type="project" value="InterPro"/>
</dbReference>
<proteinExistence type="predicted"/>
<comment type="caution">
    <text evidence="7">The sequence shown here is derived from an EMBL/GenBank/DDBJ whole genome shotgun (WGS) entry which is preliminary data.</text>
</comment>
<dbReference type="OrthoDB" id="5332616at2759"/>
<dbReference type="Pfam" id="PF01565">
    <property type="entry name" value="FAD_binding_4"/>
    <property type="match status" value="1"/>
</dbReference>
<comment type="cofactor">
    <cofactor evidence="1">
        <name>FAD</name>
        <dbReference type="ChEBI" id="CHEBI:57692"/>
    </cofactor>
</comment>
<dbReference type="InterPro" id="IPR004113">
    <property type="entry name" value="FAD-bd_oxidored_4_C"/>
</dbReference>
<dbReference type="InterPro" id="IPR016164">
    <property type="entry name" value="FAD-linked_Oxase-like_C"/>
</dbReference>
<evidence type="ECO:0000256" key="1">
    <source>
        <dbReference type="ARBA" id="ARBA00001974"/>
    </source>
</evidence>
<dbReference type="InterPro" id="IPR016166">
    <property type="entry name" value="FAD-bd_PCMH"/>
</dbReference>
<dbReference type="GO" id="GO:0004458">
    <property type="term" value="F:D-lactate dehydrogenase (cytochrome) activity"/>
    <property type="evidence" value="ECO:0007669"/>
    <property type="project" value="TreeGrafter"/>
</dbReference>
<dbReference type="EMBL" id="JABCIY010000175">
    <property type="protein sequence ID" value="KAF7190299.1"/>
    <property type="molecule type" value="Genomic_DNA"/>
</dbReference>
<feature type="compositionally biased region" description="Polar residues" evidence="5">
    <location>
        <begin position="1"/>
        <end position="12"/>
    </location>
</feature>
<dbReference type="Gene3D" id="1.10.45.10">
    <property type="entry name" value="Vanillyl-alcohol Oxidase, Chain A, domain 4"/>
    <property type="match status" value="1"/>
</dbReference>
<keyword evidence="4" id="KW-0560">Oxidoreductase</keyword>
<dbReference type="AlphaFoldDB" id="A0A8H6REW8"/>
<reference evidence="7" key="1">
    <citation type="submission" date="2020-04" db="EMBL/GenBank/DDBJ databases">
        <title>Draft genome resource of the tomato pathogen Pseudocercospora fuligena.</title>
        <authorList>
            <person name="Zaccaron A."/>
        </authorList>
    </citation>
    <scope>NUCLEOTIDE SEQUENCE</scope>
    <source>
        <strain evidence="7">PF001</strain>
    </source>
</reference>
<dbReference type="PANTHER" id="PTHR11748">
    <property type="entry name" value="D-LACTATE DEHYDROGENASE"/>
    <property type="match status" value="1"/>
</dbReference>
<dbReference type="Proteomes" id="UP000660729">
    <property type="component" value="Unassembled WGS sequence"/>
</dbReference>
<dbReference type="GO" id="GO:0005739">
    <property type="term" value="C:mitochondrion"/>
    <property type="evidence" value="ECO:0007669"/>
    <property type="project" value="TreeGrafter"/>
</dbReference>
<dbReference type="SUPFAM" id="SSF56176">
    <property type="entry name" value="FAD-binding/transporter-associated domain-like"/>
    <property type="match status" value="1"/>
</dbReference>
<gene>
    <name evidence="7" type="ORF">HII31_08630</name>
</gene>